<dbReference type="PANTHER" id="PTHR23510">
    <property type="entry name" value="INNER MEMBRANE TRANSPORT PROTEIN YAJR"/>
    <property type="match status" value="1"/>
</dbReference>
<feature type="region of interest" description="Disordered" evidence="6">
    <location>
        <begin position="1"/>
        <end position="30"/>
    </location>
</feature>
<dbReference type="Pfam" id="PF07690">
    <property type="entry name" value="MFS_1"/>
    <property type="match status" value="2"/>
</dbReference>
<feature type="transmembrane region" description="Helical" evidence="7">
    <location>
        <begin position="172"/>
        <end position="197"/>
    </location>
</feature>
<feature type="compositionally biased region" description="Basic and acidic residues" evidence="6">
    <location>
        <begin position="1"/>
        <end position="12"/>
    </location>
</feature>
<evidence type="ECO:0000256" key="1">
    <source>
        <dbReference type="ARBA" id="ARBA00004127"/>
    </source>
</evidence>
<feature type="transmembrane region" description="Helical" evidence="7">
    <location>
        <begin position="217"/>
        <end position="235"/>
    </location>
</feature>
<evidence type="ECO:0000256" key="5">
    <source>
        <dbReference type="ARBA" id="ARBA00023136"/>
    </source>
</evidence>
<protein>
    <recommendedName>
        <fullName evidence="10">Major facilitator superfamily (MFS) profile domain-containing protein</fullName>
    </recommendedName>
</protein>
<comment type="subcellular location">
    <subcellularLocation>
        <location evidence="1">Endomembrane system</location>
        <topology evidence="1">Multi-pass membrane protein</topology>
    </subcellularLocation>
</comment>
<proteinExistence type="predicted"/>
<evidence type="ECO:0000256" key="2">
    <source>
        <dbReference type="ARBA" id="ARBA00022448"/>
    </source>
</evidence>
<keyword evidence="3 7" id="KW-0812">Transmembrane</keyword>
<keyword evidence="9" id="KW-1185">Reference proteome</keyword>
<dbReference type="InterPro" id="IPR011701">
    <property type="entry name" value="MFS"/>
</dbReference>
<feature type="transmembrane region" description="Helical" evidence="7">
    <location>
        <begin position="344"/>
        <end position="366"/>
    </location>
</feature>
<feature type="transmembrane region" description="Helical" evidence="7">
    <location>
        <begin position="443"/>
        <end position="466"/>
    </location>
</feature>
<dbReference type="InterPro" id="IPR051068">
    <property type="entry name" value="MFS_Domain-Containing_Protein"/>
</dbReference>
<dbReference type="InterPro" id="IPR036259">
    <property type="entry name" value="MFS_trans_sf"/>
</dbReference>
<keyword evidence="4 7" id="KW-1133">Transmembrane helix</keyword>
<comment type="caution">
    <text evidence="8">The sequence shown here is derived from an EMBL/GenBank/DDBJ whole genome shotgun (WGS) entry which is preliminary data.</text>
</comment>
<dbReference type="PANTHER" id="PTHR23510:SF3">
    <property type="entry name" value="MAJOR FACILITATOR SUPERFAMILY DOMAIN-CONTAINING PROTEIN 8"/>
    <property type="match status" value="1"/>
</dbReference>
<feature type="transmembrane region" description="Helical" evidence="7">
    <location>
        <begin position="478"/>
        <end position="496"/>
    </location>
</feature>
<name>A0ABD2JM12_9BILA</name>
<feature type="transmembrane region" description="Helical" evidence="7">
    <location>
        <begin position="285"/>
        <end position="305"/>
    </location>
</feature>
<feature type="transmembrane region" description="Helical" evidence="7">
    <location>
        <begin position="317"/>
        <end position="337"/>
    </location>
</feature>
<dbReference type="Gene3D" id="1.20.1250.20">
    <property type="entry name" value="MFS general substrate transporter like domains"/>
    <property type="match status" value="1"/>
</dbReference>
<evidence type="ECO:0000313" key="9">
    <source>
        <dbReference type="Proteomes" id="UP001620626"/>
    </source>
</evidence>
<dbReference type="SUPFAM" id="SSF103473">
    <property type="entry name" value="MFS general substrate transporter"/>
    <property type="match status" value="1"/>
</dbReference>
<feature type="transmembrane region" description="Helical" evidence="7">
    <location>
        <begin position="403"/>
        <end position="422"/>
    </location>
</feature>
<dbReference type="EMBL" id="JBICBT010000941">
    <property type="protein sequence ID" value="KAL3091664.1"/>
    <property type="molecule type" value="Genomic_DNA"/>
</dbReference>
<sequence>MKRVGSSDKESLPRVGLSPAVSPSADGVAQRQPKTEWPSILLASWMSFISSVHFSLYFTSLWPFMKSLDPSASEAMFSVVVAAFSFTKIMAAPALGIWANRIERIRPPLILCNFLMLVGDIFYFVVELFPSVIVQDYVLIWSRFITGAGTSQIGLLRAYAAAASTIEDRSRATAFVTGGNAIGLSLGPAFQIAFQWLGFPGITIFGPLHLSMFNCPALFAAVLSILNVFIVLRFFRESFVGVLKRKRISKSISADQSEQQKQIKLAPPDRIALFLCYALRFTQQFVYTNIETIGTVFAMLMFLWTPQEVAFYESLAHIARGLLSLFVYVLYIVFDLGKILNDRLVCLFSLVGLLLFHLITFSWPFLPNDVPQTVSLPNSTAVSGGCDRTQHAWCDGLKQVNVTLYYSLMVLAVGTAFPCINASMSTIFSKAIGPRLQAKQQGVLMMCGGMGRLLGPLMIGFLYTFFGPRAIWELESAVIILTIALWTVFYGRLVPLKMPEEETEKKNSC</sequence>
<evidence type="ECO:0000256" key="3">
    <source>
        <dbReference type="ARBA" id="ARBA00022692"/>
    </source>
</evidence>
<accession>A0ABD2JM12</accession>
<evidence type="ECO:0008006" key="10">
    <source>
        <dbReference type="Google" id="ProtNLM"/>
    </source>
</evidence>
<feature type="transmembrane region" description="Helical" evidence="7">
    <location>
        <begin position="40"/>
        <end position="64"/>
    </location>
</feature>
<gene>
    <name evidence="8" type="ORF">niasHT_024246</name>
</gene>
<organism evidence="8 9">
    <name type="scientific">Heterodera trifolii</name>
    <dbReference type="NCBI Taxonomy" id="157864"/>
    <lineage>
        <taxon>Eukaryota</taxon>
        <taxon>Metazoa</taxon>
        <taxon>Ecdysozoa</taxon>
        <taxon>Nematoda</taxon>
        <taxon>Chromadorea</taxon>
        <taxon>Rhabditida</taxon>
        <taxon>Tylenchina</taxon>
        <taxon>Tylenchomorpha</taxon>
        <taxon>Tylenchoidea</taxon>
        <taxon>Heteroderidae</taxon>
        <taxon>Heteroderinae</taxon>
        <taxon>Heterodera</taxon>
    </lineage>
</organism>
<evidence type="ECO:0000256" key="7">
    <source>
        <dbReference type="SAM" id="Phobius"/>
    </source>
</evidence>
<dbReference type="GO" id="GO:0012505">
    <property type="term" value="C:endomembrane system"/>
    <property type="evidence" value="ECO:0007669"/>
    <property type="project" value="UniProtKB-SubCell"/>
</dbReference>
<keyword evidence="5 7" id="KW-0472">Membrane</keyword>
<evidence type="ECO:0000313" key="8">
    <source>
        <dbReference type="EMBL" id="KAL3091664.1"/>
    </source>
</evidence>
<keyword evidence="2" id="KW-0813">Transport</keyword>
<evidence type="ECO:0000256" key="6">
    <source>
        <dbReference type="SAM" id="MobiDB-lite"/>
    </source>
</evidence>
<feature type="transmembrane region" description="Helical" evidence="7">
    <location>
        <begin position="109"/>
        <end position="126"/>
    </location>
</feature>
<dbReference type="CDD" id="cd17326">
    <property type="entry name" value="MFS_MFSD8"/>
    <property type="match status" value="1"/>
</dbReference>
<reference evidence="8 9" key="1">
    <citation type="submission" date="2024-10" db="EMBL/GenBank/DDBJ databases">
        <authorList>
            <person name="Kim D."/>
        </authorList>
    </citation>
    <scope>NUCLEOTIDE SEQUENCE [LARGE SCALE GENOMIC DNA]</scope>
    <source>
        <strain evidence="8">BH-2024</strain>
    </source>
</reference>
<dbReference type="Proteomes" id="UP001620626">
    <property type="component" value="Unassembled WGS sequence"/>
</dbReference>
<feature type="transmembrane region" description="Helical" evidence="7">
    <location>
        <begin position="76"/>
        <end position="97"/>
    </location>
</feature>
<evidence type="ECO:0000256" key="4">
    <source>
        <dbReference type="ARBA" id="ARBA00022989"/>
    </source>
</evidence>
<feature type="transmembrane region" description="Helical" evidence="7">
    <location>
        <begin position="138"/>
        <end position="160"/>
    </location>
</feature>
<dbReference type="AlphaFoldDB" id="A0ABD2JM12"/>